<accession>A0A5M3PXZ4</accession>
<organism evidence="3 4">
    <name type="scientific">Marinobacter salsuginis</name>
    <dbReference type="NCBI Taxonomy" id="418719"/>
    <lineage>
        <taxon>Bacteria</taxon>
        <taxon>Pseudomonadati</taxon>
        <taxon>Pseudomonadota</taxon>
        <taxon>Gammaproteobacteria</taxon>
        <taxon>Pseudomonadales</taxon>
        <taxon>Marinobacteraceae</taxon>
        <taxon>Marinobacter</taxon>
    </lineage>
</organism>
<dbReference type="SUPFAM" id="SSF55729">
    <property type="entry name" value="Acyl-CoA N-acyltransferases (Nat)"/>
    <property type="match status" value="1"/>
</dbReference>
<feature type="domain" description="CMP/dCMP-type deaminase" evidence="2">
    <location>
        <begin position="2"/>
        <end position="124"/>
    </location>
</feature>
<dbReference type="PANTHER" id="PTHR43792:SF1">
    <property type="entry name" value="N-ACETYLTRANSFERASE DOMAIN-CONTAINING PROTEIN"/>
    <property type="match status" value="1"/>
</dbReference>
<dbReference type="InterPro" id="IPR000182">
    <property type="entry name" value="GNAT_dom"/>
</dbReference>
<dbReference type="Pfam" id="PF00383">
    <property type="entry name" value="dCMP_cyt_deam_1"/>
    <property type="match status" value="1"/>
</dbReference>
<sequence length="303" mass="33224">MASHEAFMALALSESQKALPHCLPNPPVECVLVKDDVVVSSGYTRAPGRYHAEADALANYSGSFSDLIAYVTLEPCSFQGRTPSCADAFITKGISQVVVALIDPDPRNNGHGLEKLRQAGIQVVQGVGEKEVSRFLGPYLRKKQQSKLSGAQIKLRGLNARDKPAVLSMLADPEVMRFLGPRRALSDDEAAAWFNEALQRPSRYVISDAISDEFIGFCGIKEINGILDFGYFIRSEFWGKGIATRACELAVGKLAHEIDLDTAQVFIADNNEASKKVAEKLGWQVIRSSRKDGDFGHYYRIGK</sequence>
<evidence type="ECO:0000313" key="3">
    <source>
        <dbReference type="EMBL" id="GBO87812.1"/>
    </source>
</evidence>
<dbReference type="PROSITE" id="PS51747">
    <property type="entry name" value="CYT_DCMP_DEAMINASES_2"/>
    <property type="match status" value="1"/>
</dbReference>
<dbReference type="EMBL" id="BGZI01000006">
    <property type="protein sequence ID" value="GBO87812.1"/>
    <property type="molecule type" value="Genomic_DNA"/>
</dbReference>
<dbReference type="InterPro" id="IPR016181">
    <property type="entry name" value="Acyl_CoA_acyltransferase"/>
</dbReference>
<dbReference type="PROSITE" id="PS51186">
    <property type="entry name" value="GNAT"/>
    <property type="match status" value="1"/>
</dbReference>
<dbReference type="Gene3D" id="3.40.630.30">
    <property type="match status" value="1"/>
</dbReference>
<dbReference type="InterPro" id="IPR016193">
    <property type="entry name" value="Cytidine_deaminase-like"/>
</dbReference>
<dbReference type="Pfam" id="PF13302">
    <property type="entry name" value="Acetyltransf_3"/>
    <property type="match status" value="1"/>
</dbReference>
<dbReference type="Gene3D" id="3.40.140.10">
    <property type="entry name" value="Cytidine Deaminase, domain 2"/>
    <property type="match status" value="1"/>
</dbReference>
<dbReference type="GO" id="GO:0016747">
    <property type="term" value="F:acyltransferase activity, transferring groups other than amino-acyl groups"/>
    <property type="evidence" value="ECO:0007669"/>
    <property type="project" value="InterPro"/>
</dbReference>
<dbReference type="SUPFAM" id="SSF53927">
    <property type="entry name" value="Cytidine deaminase-like"/>
    <property type="match status" value="1"/>
</dbReference>
<dbReference type="Proteomes" id="UP000387223">
    <property type="component" value="Unassembled WGS sequence"/>
</dbReference>
<protein>
    <recommendedName>
        <fullName evidence="5">Riboflavin biosynthesis protein RibD</fullName>
    </recommendedName>
</protein>
<evidence type="ECO:0008006" key="5">
    <source>
        <dbReference type="Google" id="ProtNLM"/>
    </source>
</evidence>
<reference evidence="3 4" key="1">
    <citation type="journal article" date="2019" name="J. Gen. Appl. Microbiol.">
        <title>Aerobic degradation of cis-dichloroethene by the marine bacterium Marinobacter salsuginis strain 5N-3.</title>
        <authorList>
            <person name="Inoue Y."/>
            <person name="Fukunaga Y."/>
            <person name="Katsumata H."/>
            <person name="Ohji S."/>
            <person name="Hosoyama A."/>
            <person name="Mori K."/>
            <person name="Ando K."/>
        </authorList>
    </citation>
    <scope>NUCLEOTIDE SEQUENCE [LARGE SCALE GENOMIC DNA]</scope>
    <source>
        <strain evidence="3 4">NBRC 109114</strain>
    </source>
</reference>
<name>A0A5M3PXZ4_9GAMM</name>
<dbReference type="RefSeq" id="WP_227549399.1">
    <property type="nucleotide sequence ID" value="NZ_BGZI01000006.1"/>
</dbReference>
<gene>
    <name evidence="3" type="ORF">MSSD14B_14800</name>
</gene>
<dbReference type="AlphaFoldDB" id="A0A5M3PXZ4"/>
<evidence type="ECO:0000259" key="2">
    <source>
        <dbReference type="PROSITE" id="PS51747"/>
    </source>
</evidence>
<dbReference type="InterPro" id="IPR002125">
    <property type="entry name" value="CMP_dCMP_dom"/>
</dbReference>
<dbReference type="InterPro" id="IPR051531">
    <property type="entry name" value="N-acetyltransferase"/>
</dbReference>
<evidence type="ECO:0000259" key="1">
    <source>
        <dbReference type="PROSITE" id="PS51186"/>
    </source>
</evidence>
<comment type="caution">
    <text evidence="3">The sequence shown here is derived from an EMBL/GenBank/DDBJ whole genome shotgun (WGS) entry which is preliminary data.</text>
</comment>
<proteinExistence type="predicted"/>
<feature type="domain" description="N-acetyltransferase" evidence="1">
    <location>
        <begin position="153"/>
        <end position="303"/>
    </location>
</feature>
<dbReference type="PANTHER" id="PTHR43792">
    <property type="entry name" value="GNAT FAMILY, PUTATIVE (AFU_ORTHOLOGUE AFUA_3G00765)-RELATED-RELATED"/>
    <property type="match status" value="1"/>
</dbReference>
<evidence type="ECO:0000313" key="4">
    <source>
        <dbReference type="Proteomes" id="UP000387223"/>
    </source>
</evidence>
<dbReference type="CDD" id="cd01284">
    <property type="entry name" value="Riboflavin_deaminase-reductase"/>
    <property type="match status" value="1"/>
</dbReference>